<feature type="region of interest" description="Disordered" evidence="2">
    <location>
        <begin position="114"/>
        <end position="137"/>
    </location>
</feature>
<feature type="domain" description="Endonuclease/exonuclease/phosphatase" evidence="3">
    <location>
        <begin position="312"/>
        <end position="466"/>
    </location>
</feature>
<comment type="caution">
    <text evidence="4">The sequence shown here is derived from an EMBL/GenBank/DDBJ whole genome shotgun (WGS) entry which is preliminary data.</text>
</comment>
<evidence type="ECO:0000313" key="5">
    <source>
        <dbReference type="Proteomes" id="UP000037510"/>
    </source>
</evidence>
<feature type="coiled-coil region" evidence="1">
    <location>
        <begin position="20"/>
        <end position="47"/>
    </location>
</feature>
<dbReference type="GO" id="GO:0003824">
    <property type="term" value="F:catalytic activity"/>
    <property type="evidence" value="ECO:0007669"/>
    <property type="project" value="InterPro"/>
</dbReference>
<dbReference type="EMBL" id="JTDY01007234">
    <property type="protein sequence ID" value="KOB65359.1"/>
    <property type="molecule type" value="Genomic_DNA"/>
</dbReference>
<dbReference type="Gene3D" id="3.60.10.10">
    <property type="entry name" value="Endonuclease/exonuclease/phosphatase"/>
    <property type="match status" value="1"/>
</dbReference>
<keyword evidence="5" id="KW-1185">Reference proteome</keyword>
<evidence type="ECO:0000256" key="2">
    <source>
        <dbReference type="SAM" id="MobiDB-lite"/>
    </source>
</evidence>
<dbReference type="Pfam" id="PF03372">
    <property type="entry name" value="Exo_endo_phos"/>
    <property type="match status" value="1"/>
</dbReference>
<dbReference type="InterPro" id="IPR005135">
    <property type="entry name" value="Endo/exonuclease/phosphatase"/>
</dbReference>
<dbReference type="PANTHER" id="PTHR33776:SF4">
    <property type="entry name" value="ENDONUCLEASE_EXONUCLEASE_PHOSPHATASE DOMAIN-CONTAINING PROTEIN"/>
    <property type="match status" value="1"/>
</dbReference>
<sequence length="471" mass="52465">MAKSTLVSLEKFISPIEQKFVMVMKELKKLEEKIYKLENKNQLTTNNAGSGNNTPTVRDPSIAMHTSTAERQQYTREAKRLTHTSLVANAPSQTPSTAAITTDETRPVRTARVQASAAIAGSSSASSKRRNGRVSTAVTPKSDIATINIPEKFKLGCGNETALQSDVLAATQKVTKRDDDKTESQWQVVNKRRRSKQQTPMIVGTAADNDELQAAERVRHIQAWCFKPDTMTATVLSFLNKMIKSDFTVVKREIKLERHASFLSGMLEKVYDKVTSPTAWPAGVRFTEWFLFRPRDQRGAASVPPAAAGGARAPSIARGGSCIYARKDIKFKAIEYSFISVEQVCEISAVELTDYNIVIVCVYRSNLTYPLQFFPCLERLLDKLVDSENDCVVIGDFNIDYLCPSNSDQKHLNYILNTRDYCNFIDFPTRVSTLTSTCIDHAYVSSERVRAGTVRASVVDSQLSDHYAVRA</sequence>
<protein>
    <submittedName>
        <fullName evidence="4">Putative tick transposon</fullName>
    </submittedName>
</protein>
<dbReference type="InterPro" id="IPR036691">
    <property type="entry name" value="Endo/exonu/phosph_ase_sf"/>
</dbReference>
<organism evidence="4 5">
    <name type="scientific">Operophtera brumata</name>
    <name type="common">Winter moth</name>
    <name type="synonym">Phalaena brumata</name>
    <dbReference type="NCBI Taxonomy" id="104452"/>
    <lineage>
        <taxon>Eukaryota</taxon>
        <taxon>Metazoa</taxon>
        <taxon>Ecdysozoa</taxon>
        <taxon>Arthropoda</taxon>
        <taxon>Hexapoda</taxon>
        <taxon>Insecta</taxon>
        <taxon>Pterygota</taxon>
        <taxon>Neoptera</taxon>
        <taxon>Endopterygota</taxon>
        <taxon>Lepidoptera</taxon>
        <taxon>Glossata</taxon>
        <taxon>Ditrysia</taxon>
        <taxon>Geometroidea</taxon>
        <taxon>Geometridae</taxon>
        <taxon>Larentiinae</taxon>
        <taxon>Operophtera</taxon>
    </lineage>
</organism>
<reference evidence="4 5" key="1">
    <citation type="journal article" date="2015" name="Genome Biol. Evol.">
        <title>The genome of winter moth (Operophtera brumata) provides a genomic perspective on sexual dimorphism and phenology.</title>
        <authorList>
            <person name="Derks M.F."/>
            <person name="Smit S."/>
            <person name="Salis L."/>
            <person name="Schijlen E."/>
            <person name="Bossers A."/>
            <person name="Mateman C."/>
            <person name="Pijl A.S."/>
            <person name="de Ridder D."/>
            <person name="Groenen M.A."/>
            <person name="Visser M.E."/>
            <person name="Megens H.J."/>
        </authorList>
    </citation>
    <scope>NUCLEOTIDE SEQUENCE [LARGE SCALE GENOMIC DNA]</scope>
    <source>
        <strain evidence="4">WM2013NL</strain>
        <tissue evidence="4">Head and thorax</tissue>
    </source>
</reference>
<feature type="compositionally biased region" description="Low complexity" evidence="2">
    <location>
        <begin position="115"/>
        <end position="126"/>
    </location>
</feature>
<evidence type="ECO:0000313" key="4">
    <source>
        <dbReference type="EMBL" id="KOB65359.1"/>
    </source>
</evidence>
<evidence type="ECO:0000259" key="3">
    <source>
        <dbReference type="Pfam" id="PF03372"/>
    </source>
</evidence>
<dbReference type="Proteomes" id="UP000037510">
    <property type="component" value="Unassembled WGS sequence"/>
</dbReference>
<proteinExistence type="predicted"/>
<gene>
    <name evidence="4" type="ORF">OBRU01_22829</name>
</gene>
<accession>A0A0L7KQT6</accession>
<dbReference type="SUPFAM" id="SSF56219">
    <property type="entry name" value="DNase I-like"/>
    <property type="match status" value="1"/>
</dbReference>
<evidence type="ECO:0000256" key="1">
    <source>
        <dbReference type="SAM" id="Coils"/>
    </source>
</evidence>
<dbReference type="AlphaFoldDB" id="A0A0L7KQT6"/>
<keyword evidence="1" id="KW-0175">Coiled coil</keyword>
<dbReference type="PANTHER" id="PTHR33776">
    <property type="entry name" value="ENDO/EXONUCLEASE/PHOSPHATASE DOMAIN-CONTAINING PROTEIN"/>
    <property type="match status" value="1"/>
</dbReference>
<name>A0A0L7KQT6_OPEBR</name>